<feature type="transmembrane region" description="Helical" evidence="7">
    <location>
        <begin position="385"/>
        <end position="407"/>
    </location>
</feature>
<comment type="subcellular location">
    <subcellularLocation>
        <location evidence="1">Membrane</location>
        <topology evidence="1">Multi-pass membrane protein</topology>
    </subcellularLocation>
</comment>
<feature type="transmembrane region" description="Helical" evidence="7">
    <location>
        <begin position="243"/>
        <end position="264"/>
    </location>
</feature>
<feature type="transmembrane region" description="Helical" evidence="7">
    <location>
        <begin position="207"/>
        <end position="228"/>
    </location>
</feature>
<organism evidence="8 9">
    <name type="scientific">Lithospermum erythrorhizon</name>
    <name type="common">Purple gromwell</name>
    <name type="synonym">Lithospermum officinale var. erythrorhizon</name>
    <dbReference type="NCBI Taxonomy" id="34254"/>
    <lineage>
        <taxon>Eukaryota</taxon>
        <taxon>Viridiplantae</taxon>
        <taxon>Streptophyta</taxon>
        <taxon>Embryophyta</taxon>
        <taxon>Tracheophyta</taxon>
        <taxon>Spermatophyta</taxon>
        <taxon>Magnoliopsida</taxon>
        <taxon>eudicotyledons</taxon>
        <taxon>Gunneridae</taxon>
        <taxon>Pentapetalae</taxon>
        <taxon>asterids</taxon>
        <taxon>lamiids</taxon>
        <taxon>Boraginales</taxon>
        <taxon>Boraginaceae</taxon>
        <taxon>Boraginoideae</taxon>
        <taxon>Lithospermeae</taxon>
        <taxon>Lithospermum</taxon>
    </lineage>
</organism>
<evidence type="ECO:0000256" key="3">
    <source>
        <dbReference type="ARBA" id="ARBA00022692"/>
    </source>
</evidence>
<feature type="transmembrane region" description="Helical" evidence="7">
    <location>
        <begin position="413"/>
        <end position="432"/>
    </location>
</feature>
<feature type="transmembrane region" description="Helical" evidence="7">
    <location>
        <begin position="155"/>
        <end position="176"/>
    </location>
</feature>
<sequence>MVETAHHNHNHQGPPPQAAAPPPVAMPLGAARGPTYPPAEQLLQLNYCIHSNPSWPQTALLAFQHYIVMLGTTVMIASLLVPRMGGGPGDTARVIQSLLFMSGVNTLLQTLVGTRLPTVMGPSFAYVISVLSIIKDFSDGNLDSEHERFTHTMRAIQGSLIVSSFINIIIGYGQMWGNLTRLFSPIVMVPVVCLVGLGLFGRGFPELGNCVELGLPMLILLIVCQQYLQRVYHAASFIVERFSLLLCVAIIWSFAAILTVSGAYNNAKQQTQHSCRIDRSSLLSSAPWIKVPYPFQWGTPIFRASHVIGMMGAALVSSAESTGAFYAASRLAGATLPPSFVLSRSIGLQGLGQLLEGIFSCIVGTTASVENVGLLGLTRVGSRRVVQISTIFMIFFSIFGKFGAFFASIPLPIFAAIYCVLYGIVAAVGVSFSQFSNNNSMRNMYVLGLSLFLGLSIPQYFVMNTDISGHGPVRTDGGWFNDILNTIFSSPPAVAIIVGTIVDNTLQASHTGDERGIPWFMPFHRRKGDSRNEEFYSYPLRIHEYIPSRFL</sequence>
<dbReference type="AlphaFoldDB" id="A0AAV3P5F0"/>
<feature type="transmembrane region" description="Helical" evidence="7">
    <location>
        <begin position="444"/>
        <end position="463"/>
    </location>
</feature>
<keyword evidence="3 7" id="KW-0812">Transmembrane</keyword>
<feature type="region of interest" description="Disordered" evidence="6">
    <location>
        <begin position="1"/>
        <end position="31"/>
    </location>
</feature>
<feature type="transmembrane region" description="Helical" evidence="7">
    <location>
        <begin position="63"/>
        <end position="82"/>
    </location>
</feature>
<dbReference type="Pfam" id="PF00860">
    <property type="entry name" value="Xan_ur_permease"/>
    <property type="match status" value="1"/>
</dbReference>
<accession>A0AAV3P5F0</accession>
<evidence type="ECO:0000313" key="8">
    <source>
        <dbReference type="EMBL" id="GAA0146894.1"/>
    </source>
</evidence>
<evidence type="ECO:0000256" key="5">
    <source>
        <dbReference type="ARBA" id="ARBA00023136"/>
    </source>
</evidence>
<evidence type="ECO:0000256" key="2">
    <source>
        <dbReference type="ARBA" id="ARBA00008821"/>
    </source>
</evidence>
<feature type="transmembrane region" description="Helical" evidence="7">
    <location>
        <begin position="118"/>
        <end position="134"/>
    </location>
</feature>
<evidence type="ECO:0000313" key="9">
    <source>
        <dbReference type="Proteomes" id="UP001454036"/>
    </source>
</evidence>
<gene>
    <name evidence="8" type="ORF">LIER_06732</name>
</gene>
<keyword evidence="5 7" id="KW-0472">Membrane</keyword>
<comment type="similarity">
    <text evidence="2">Belongs to the nucleobase:cation symporter-2 (NCS2) (TC 2.A.40) family.</text>
</comment>
<feature type="transmembrane region" description="Helical" evidence="7">
    <location>
        <begin position="182"/>
        <end position="200"/>
    </location>
</feature>
<dbReference type="GO" id="GO:0016020">
    <property type="term" value="C:membrane"/>
    <property type="evidence" value="ECO:0007669"/>
    <property type="project" value="UniProtKB-SubCell"/>
</dbReference>
<dbReference type="EMBL" id="BAABME010001000">
    <property type="protein sequence ID" value="GAA0146894.1"/>
    <property type="molecule type" value="Genomic_DNA"/>
</dbReference>
<protein>
    <submittedName>
        <fullName evidence="8">Transporter</fullName>
    </submittedName>
</protein>
<keyword evidence="9" id="KW-1185">Reference proteome</keyword>
<comment type="caution">
    <text evidence="8">The sequence shown here is derived from an EMBL/GenBank/DDBJ whole genome shotgun (WGS) entry which is preliminary data.</text>
</comment>
<feature type="transmembrane region" description="Helical" evidence="7">
    <location>
        <begin position="483"/>
        <end position="502"/>
    </location>
</feature>
<evidence type="ECO:0000256" key="7">
    <source>
        <dbReference type="SAM" id="Phobius"/>
    </source>
</evidence>
<reference evidence="8 9" key="1">
    <citation type="submission" date="2024-01" db="EMBL/GenBank/DDBJ databases">
        <title>The complete chloroplast genome sequence of Lithospermum erythrorhizon: insights into the phylogenetic relationship among Boraginaceae species and the maternal lineages of purple gromwells.</title>
        <authorList>
            <person name="Okada T."/>
            <person name="Watanabe K."/>
        </authorList>
    </citation>
    <scope>NUCLEOTIDE SEQUENCE [LARGE SCALE GENOMIC DNA]</scope>
</reference>
<proteinExistence type="inferred from homology"/>
<name>A0AAV3P5F0_LITER</name>
<dbReference type="GO" id="GO:0022857">
    <property type="term" value="F:transmembrane transporter activity"/>
    <property type="evidence" value="ECO:0007669"/>
    <property type="project" value="InterPro"/>
</dbReference>
<feature type="compositionally biased region" description="Pro residues" evidence="6">
    <location>
        <begin position="13"/>
        <end position="25"/>
    </location>
</feature>
<dbReference type="PANTHER" id="PTHR11119">
    <property type="entry name" value="XANTHINE-URACIL / VITAMIN C PERMEASE FAMILY MEMBER"/>
    <property type="match status" value="1"/>
</dbReference>
<keyword evidence="4 7" id="KW-1133">Transmembrane helix</keyword>
<evidence type="ECO:0000256" key="6">
    <source>
        <dbReference type="SAM" id="MobiDB-lite"/>
    </source>
</evidence>
<dbReference type="InterPro" id="IPR006043">
    <property type="entry name" value="NCS2"/>
</dbReference>
<evidence type="ECO:0000256" key="4">
    <source>
        <dbReference type="ARBA" id="ARBA00022989"/>
    </source>
</evidence>
<dbReference type="Proteomes" id="UP001454036">
    <property type="component" value="Unassembled WGS sequence"/>
</dbReference>
<dbReference type="NCBIfam" id="NF037981">
    <property type="entry name" value="NCS2_1"/>
    <property type="match status" value="1"/>
</dbReference>
<evidence type="ECO:0000256" key="1">
    <source>
        <dbReference type="ARBA" id="ARBA00004141"/>
    </source>
</evidence>